<keyword evidence="5" id="KW-0472">Membrane</keyword>
<dbReference type="Gene3D" id="1.10.150.240">
    <property type="entry name" value="Putative phosphatase, domain 2"/>
    <property type="match status" value="1"/>
</dbReference>
<evidence type="ECO:0000256" key="2">
    <source>
        <dbReference type="ARBA" id="ARBA00009765"/>
    </source>
</evidence>
<dbReference type="CDD" id="cd12829">
    <property type="entry name" value="Alr1p-like"/>
    <property type="match status" value="1"/>
</dbReference>
<dbReference type="InterPro" id="IPR036412">
    <property type="entry name" value="HAD-like_sf"/>
</dbReference>
<comment type="subcellular location">
    <subcellularLocation>
        <location evidence="1">Membrane</location>
        <topology evidence="1">Multi-pass membrane protein</topology>
    </subcellularLocation>
</comment>
<dbReference type="Gene3D" id="1.20.58.340">
    <property type="entry name" value="Magnesium transport protein CorA, transmembrane region"/>
    <property type="match status" value="2"/>
</dbReference>
<evidence type="ECO:0000313" key="7">
    <source>
        <dbReference type="Proteomes" id="UP000231358"/>
    </source>
</evidence>
<dbReference type="PANTHER" id="PTHR21535:SF55">
    <property type="entry name" value="MAGNESIUM TRANSPORTER ALR1-RELATED"/>
    <property type="match status" value="1"/>
</dbReference>
<dbReference type="Pfam" id="PF01544">
    <property type="entry name" value="CorA"/>
    <property type="match status" value="1"/>
</dbReference>
<dbReference type="PANTHER" id="PTHR21535">
    <property type="entry name" value="MAGNESIUM AND COBALT TRANSPORT PROTEIN/MITOCHONDRIAL IMPORT INNER MEMBRANE TRANSLOCASE SUBUNIT TIM8"/>
    <property type="match status" value="1"/>
</dbReference>
<gene>
    <name evidence="6" type="ORF">AARAC_006826</name>
</gene>
<evidence type="ECO:0000256" key="3">
    <source>
        <dbReference type="ARBA" id="ARBA00022692"/>
    </source>
</evidence>
<dbReference type="GO" id="GO:0010961">
    <property type="term" value="P:intracellular magnesium ion homeostasis"/>
    <property type="evidence" value="ECO:0007669"/>
    <property type="project" value="TreeGrafter"/>
</dbReference>
<name>A0A2G7G1S2_9EURO</name>
<dbReference type="InterPro" id="IPR023214">
    <property type="entry name" value="HAD_sf"/>
</dbReference>
<comment type="similarity">
    <text evidence="2">Belongs to the CorA metal ion transporter (MIT) (TC 1.A.35) family.</text>
</comment>
<dbReference type="Gene3D" id="3.40.50.1000">
    <property type="entry name" value="HAD superfamily/HAD-like"/>
    <property type="match status" value="1"/>
</dbReference>
<dbReference type="SUPFAM" id="SSF143865">
    <property type="entry name" value="CorA soluble domain-like"/>
    <property type="match status" value="1"/>
</dbReference>
<dbReference type="SUPFAM" id="SSF56784">
    <property type="entry name" value="HAD-like"/>
    <property type="match status" value="1"/>
</dbReference>
<keyword evidence="7" id="KW-1185">Reference proteome</keyword>
<dbReference type="EMBL" id="NEXV01000222">
    <property type="protein sequence ID" value="PIG86774.1"/>
    <property type="molecule type" value="Genomic_DNA"/>
</dbReference>
<dbReference type="InterPro" id="IPR002523">
    <property type="entry name" value="MgTranspt_CorA/ZnTranspt_ZntB"/>
</dbReference>
<dbReference type="InterPro" id="IPR045861">
    <property type="entry name" value="CorA_cytoplasmic_dom"/>
</dbReference>
<dbReference type="STRING" id="656916.A0A2G7G1S2"/>
<evidence type="ECO:0000256" key="4">
    <source>
        <dbReference type="ARBA" id="ARBA00022989"/>
    </source>
</evidence>
<keyword evidence="3" id="KW-0812">Transmembrane</keyword>
<organism evidence="6 7">
    <name type="scientific">Aspergillus arachidicola</name>
    <dbReference type="NCBI Taxonomy" id="656916"/>
    <lineage>
        <taxon>Eukaryota</taxon>
        <taxon>Fungi</taxon>
        <taxon>Dikarya</taxon>
        <taxon>Ascomycota</taxon>
        <taxon>Pezizomycotina</taxon>
        <taxon>Eurotiomycetes</taxon>
        <taxon>Eurotiomycetidae</taxon>
        <taxon>Eurotiales</taxon>
        <taxon>Aspergillaceae</taxon>
        <taxon>Aspergillus</taxon>
        <taxon>Aspergillus subgen. Circumdati</taxon>
    </lineage>
</organism>
<sequence>MHSDKAPRFSYFSSQTQQVISSSNWEEIFSDQFITHLQESERTEGNVWWLDICDATEQDVDIVSQALSIHPLTAEDITMREPREKVEVFRNYYLISFQTLVTFADESGEKGRTRSPASIFWSTPSSAGCYILVFKNGAVTFSPSGNGHISRVRDRIRRLPDPSILSGDWVCYALIDDIIDSFEPYMQAVERESESIEDQVFIARVDDVRSLIPRAENLRKKITYLIRALSGKVDVLNGFVKRCQAKDKQPVFPDGDLIMYLGDVQDHLVTTMSSLAHFDEIVGRSQSNCLAQISANNLRLSLNINEVLSKVTVLATIFVPLHMVTGLFGMNVTVPGPLPIPSHPRLRNRQQNPPRMGKLQYLPIRPQRQLHRLERGEIKLDADFFKEFNKDLSNPDLWTKFHEALQKKQSGTDTPASSSPLPPLPQLDAEFLFWEMMRISRTPDPYMAPALKKLKASGKYILGALSNTVVFPDGHAYNTDESGVKGQFDFFISSAHTGLRKPDPKIYEFAIREMNRLAREKGLREVGASDIVFFDDIGENLKGAKKAGMRTVKVNLGRTQDAVKELEKITGLSLLEGADRARL</sequence>
<evidence type="ECO:0000256" key="5">
    <source>
        <dbReference type="ARBA" id="ARBA00023136"/>
    </source>
</evidence>
<dbReference type="Proteomes" id="UP000231358">
    <property type="component" value="Unassembled WGS sequence"/>
</dbReference>
<protein>
    <submittedName>
        <fullName evidence="6">CorA family metal ion transporter</fullName>
    </submittedName>
</protein>
<dbReference type="InterPro" id="IPR023198">
    <property type="entry name" value="PGP-like_dom2"/>
</dbReference>
<proteinExistence type="inferred from homology"/>
<dbReference type="GO" id="GO:0005886">
    <property type="term" value="C:plasma membrane"/>
    <property type="evidence" value="ECO:0007669"/>
    <property type="project" value="TreeGrafter"/>
</dbReference>
<dbReference type="AlphaFoldDB" id="A0A2G7G1S2"/>
<comment type="caution">
    <text evidence="6">The sequence shown here is derived from an EMBL/GenBank/DDBJ whole genome shotgun (WGS) entry which is preliminary data.</text>
</comment>
<dbReference type="Gene3D" id="3.30.460.20">
    <property type="entry name" value="CorA soluble domain-like"/>
    <property type="match status" value="1"/>
</dbReference>
<keyword evidence="4" id="KW-1133">Transmembrane helix</keyword>
<dbReference type="GO" id="GO:0016791">
    <property type="term" value="F:phosphatase activity"/>
    <property type="evidence" value="ECO:0007669"/>
    <property type="project" value="UniProtKB-ARBA"/>
</dbReference>
<evidence type="ECO:0000256" key="1">
    <source>
        <dbReference type="ARBA" id="ARBA00004141"/>
    </source>
</evidence>
<dbReference type="InterPro" id="IPR006439">
    <property type="entry name" value="HAD-SF_hydro_IA"/>
</dbReference>
<accession>A0A2G7G1S2</accession>
<reference evidence="6 7" key="1">
    <citation type="submission" date="2017-05" db="EMBL/GenBank/DDBJ databases">
        <title>Genome sequence for an aflatoxigenic pathogen of Argentinian peanut, Aspergillus arachidicola.</title>
        <authorList>
            <person name="Moore G."/>
            <person name="Beltz S.B."/>
            <person name="Mack B.M."/>
        </authorList>
    </citation>
    <scope>NUCLEOTIDE SEQUENCE [LARGE SCALE GENOMIC DNA]</scope>
    <source>
        <strain evidence="6 7">CBS 117610</strain>
    </source>
</reference>
<dbReference type="InterPro" id="IPR044089">
    <property type="entry name" value="Alr1-like"/>
</dbReference>
<dbReference type="Pfam" id="PF00702">
    <property type="entry name" value="Hydrolase"/>
    <property type="match status" value="1"/>
</dbReference>
<dbReference type="GO" id="GO:0015095">
    <property type="term" value="F:magnesium ion transmembrane transporter activity"/>
    <property type="evidence" value="ECO:0007669"/>
    <property type="project" value="InterPro"/>
</dbReference>
<dbReference type="NCBIfam" id="TIGR01509">
    <property type="entry name" value="HAD-SF-IA-v3"/>
    <property type="match status" value="1"/>
</dbReference>
<dbReference type="InterPro" id="IPR045863">
    <property type="entry name" value="CorA_TM1_TM2"/>
</dbReference>
<dbReference type="SUPFAM" id="SSF144083">
    <property type="entry name" value="Magnesium transport protein CorA, transmembrane region"/>
    <property type="match status" value="1"/>
</dbReference>
<evidence type="ECO:0000313" key="6">
    <source>
        <dbReference type="EMBL" id="PIG86774.1"/>
    </source>
</evidence>